<evidence type="ECO:0000313" key="2">
    <source>
        <dbReference type="EMBL" id="KAJ8443293.1"/>
    </source>
</evidence>
<evidence type="ECO:0000256" key="1">
    <source>
        <dbReference type="SAM" id="MobiDB-lite"/>
    </source>
</evidence>
<gene>
    <name evidence="2" type="ORF">Cgig2_015771</name>
</gene>
<dbReference type="Proteomes" id="UP001153076">
    <property type="component" value="Unassembled WGS sequence"/>
</dbReference>
<organism evidence="2 3">
    <name type="scientific">Carnegiea gigantea</name>
    <dbReference type="NCBI Taxonomy" id="171969"/>
    <lineage>
        <taxon>Eukaryota</taxon>
        <taxon>Viridiplantae</taxon>
        <taxon>Streptophyta</taxon>
        <taxon>Embryophyta</taxon>
        <taxon>Tracheophyta</taxon>
        <taxon>Spermatophyta</taxon>
        <taxon>Magnoliopsida</taxon>
        <taxon>eudicotyledons</taxon>
        <taxon>Gunneridae</taxon>
        <taxon>Pentapetalae</taxon>
        <taxon>Caryophyllales</taxon>
        <taxon>Cactineae</taxon>
        <taxon>Cactaceae</taxon>
        <taxon>Cactoideae</taxon>
        <taxon>Echinocereeae</taxon>
        <taxon>Carnegiea</taxon>
    </lineage>
</organism>
<feature type="region of interest" description="Disordered" evidence="1">
    <location>
        <begin position="233"/>
        <end position="276"/>
    </location>
</feature>
<evidence type="ECO:0000313" key="3">
    <source>
        <dbReference type="Proteomes" id="UP001153076"/>
    </source>
</evidence>
<dbReference type="AlphaFoldDB" id="A0A9Q1QI02"/>
<name>A0A9Q1QI02_9CARY</name>
<comment type="caution">
    <text evidence="2">The sequence shown here is derived from an EMBL/GenBank/DDBJ whole genome shotgun (WGS) entry which is preliminary data.</text>
</comment>
<dbReference type="EMBL" id="JAKOGI010000122">
    <property type="protein sequence ID" value="KAJ8443293.1"/>
    <property type="molecule type" value="Genomic_DNA"/>
</dbReference>
<proteinExistence type="predicted"/>
<sequence>MQSSLYLYPDRAVAKGKRKCDNVYTSRKRSKKVGSISASHVAGTDVGVGGTAAGKVGDALTLDSSQNVNVEAIVRAEAEEDFPIGEVLVDNVEGCVDIGMVEGAAEAAEGTALIDHEAVDYVHNSTNEGGHGGRQSLCDVDVDAGAMVTDEKSDECVGKDAPEVATQSEEGGTYDGPMAAGVMLYTVRRMVRKLRPVRLHRCRHPRLSNALLMRSVHDGSATPSAVAVVVTTSEEDSSPPHLRLHMEDNPSMTTPPTCSPLENKGPPWPLYVGSAR</sequence>
<accession>A0A9Q1QI02</accession>
<reference evidence="2" key="1">
    <citation type="submission" date="2022-04" db="EMBL/GenBank/DDBJ databases">
        <title>Carnegiea gigantea Genome sequencing and assembly v2.</title>
        <authorList>
            <person name="Copetti D."/>
            <person name="Sanderson M.J."/>
            <person name="Burquez A."/>
            <person name="Wojciechowski M.F."/>
        </authorList>
    </citation>
    <scope>NUCLEOTIDE SEQUENCE</scope>
    <source>
        <strain evidence="2">SGP5-SGP5p</strain>
        <tissue evidence="2">Aerial part</tissue>
    </source>
</reference>
<protein>
    <submittedName>
        <fullName evidence="2">Uncharacterized protein</fullName>
    </submittedName>
</protein>
<keyword evidence="3" id="KW-1185">Reference proteome</keyword>